<evidence type="ECO:0000259" key="4">
    <source>
        <dbReference type="Pfam" id="PF15927"/>
    </source>
</evidence>
<dbReference type="OrthoDB" id="297923at2759"/>
<dbReference type="Pfam" id="PF15927">
    <property type="entry name" value="Casc1_N"/>
    <property type="match status" value="1"/>
</dbReference>
<feature type="domain" description="CASC1 C-terminal" evidence="3">
    <location>
        <begin position="364"/>
        <end position="439"/>
    </location>
</feature>
<evidence type="ECO:0000256" key="1">
    <source>
        <dbReference type="ARBA" id="ARBA00024332"/>
    </source>
</evidence>
<dbReference type="PANTHER" id="PTHR20929">
    <property type="entry name" value="LUNG ADENOMA SUSCEPTIBILITY 1-RELATED"/>
    <property type="match status" value="1"/>
</dbReference>
<sequence>MSPSVAPTQRNKIYHAVLPLHGISLVFAVSGLSGDLAYRWLRKERDALAAHRERLEIELEGKNRVLEAERLEEEQEIVARMKGERKRCLDYEQSKLQEKIEWQKFVSCTSRPNVMFESEITTYVTMVREEKSDRESMESAIEKCKAAEEVVGDLLELYCKACEEGDVIRQDWCMHYIAEIRELEIELIDAATAHLLLYIEKQEANTYSQVYLQWGNAIDALKVGFWGHLQSKGFRAKSIEHSKIQIGLDLPKAIQMQSAGHCIGVRSLYTTFDSAQGKDPQMGIGGMIRVDLLSIPPFSKKVKGWTIRQVPAPGKELMKLPYPNTEHTTASTAIAAPCKIDYKVPAHVLVSKSPVVSWWDASLERWSTEGISEITWEEDTRKISFFTARLASFSITQERHIDLPYKHWNMRPCDDLTVELTVQAARYELRFMISEDGLRLKGPQMPELLDVMFEAGSGEAGGLSGPSGRRPRVRSPATLLNELRECGLNLMPKNSDADQLEGYTPKHPETQAVGTMNTFQAEQRLPVQRIQDDIGARMTTLENKMRTMQSARRLDAFVPGVRPGLPVSPQARDGREINPTATGLNSKRLGTIRLKSSVASHNNSLVPGEPADPIPGTSSHGKWLGLRGTTESQANQMLGSLAQDLDELGENPTLPVETSEPRGDSEESEGSVQDQTTSARGETATIPDGDGSESPQDSDTSYNAKNTLSEYNQDNISARAYSDLSEIAAYYDIASSVHNKDLPAERALVRIRENELHEVFNPMDPDGDADYQALMFFPDKCCFVQSLEGISPCREAMAPGHVTHSSLYLCFDKHPSPGPAHAEQLQRLEVTTSTVRFVEAVRQTMQLMHLLSFV</sequence>
<dbReference type="GO" id="GO:0008017">
    <property type="term" value="F:microtubule binding"/>
    <property type="evidence" value="ECO:0007669"/>
    <property type="project" value="TreeGrafter"/>
</dbReference>
<dbReference type="InterPro" id="IPR031826">
    <property type="entry name" value="IC97/Casc1_N"/>
</dbReference>
<dbReference type="Pfam" id="PF12366">
    <property type="entry name" value="Casc1_C"/>
    <property type="match status" value="1"/>
</dbReference>
<dbReference type="InterPro" id="IPR023247">
    <property type="entry name" value="IC97/Dnai7-like"/>
</dbReference>
<comment type="similarity">
    <text evidence="1">Belongs to the DNAI7 family.</text>
</comment>
<dbReference type="GO" id="GO:0048487">
    <property type="term" value="F:beta-tubulin binding"/>
    <property type="evidence" value="ECO:0007669"/>
    <property type="project" value="TreeGrafter"/>
</dbReference>
<feature type="compositionally biased region" description="Polar residues" evidence="2">
    <location>
        <begin position="693"/>
        <end position="704"/>
    </location>
</feature>
<dbReference type="PANTHER" id="PTHR20929:SF11">
    <property type="entry name" value="DYNEIN AXONEMAL INTERMEDIATE CHAIN 7"/>
    <property type="match status" value="1"/>
</dbReference>
<reference evidence="5 6" key="1">
    <citation type="submission" date="2016-02" db="EMBL/GenBank/DDBJ databases">
        <title>Genome analysis of coral dinoflagellate symbionts highlights evolutionary adaptations to a symbiotic lifestyle.</title>
        <authorList>
            <person name="Aranda M."/>
            <person name="Li Y."/>
            <person name="Liew Y.J."/>
            <person name="Baumgarten S."/>
            <person name="Simakov O."/>
            <person name="Wilson M."/>
            <person name="Piel J."/>
            <person name="Ashoor H."/>
            <person name="Bougouffa S."/>
            <person name="Bajic V.B."/>
            <person name="Ryu T."/>
            <person name="Ravasi T."/>
            <person name="Bayer T."/>
            <person name="Micklem G."/>
            <person name="Kim H."/>
            <person name="Bhak J."/>
            <person name="Lajeunesse T.C."/>
            <person name="Voolstra C.R."/>
        </authorList>
    </citation>
    <scope>NUCLEOTIDE SEQUENCE [LARGE SCALE GENOMIC DNA]</scope>
    <source>
        <strain evidence="5 6">CCMP2467</strain>
    </source>
</reference>
<comment type="caution">
    <text evidence="5">The sequence shown here is derived from an EMBL/GenBank/DDBJ whole genome shotgun (WGS) entry which is preliminary data.</text>
</comment>
<evidence type="ECO:0000313" key="6">
    <source>
        <dbReference type="Proteomes" id="UP000186817"/>
    </source>
</evidence>
<feature type="compositionally biased region" description="Polar residues" evidence="2">
    <location>
        <begin position="670"/>
        <end position="680"/>
    </location>
</feature>
<dbReference type="InterPro" id="IPR022110">
    <property type="entry name" value="CASC1_C"/>
</dbReference>
<feature type="region of interest" description="Disordered" evidence="2">
    <location>
        <begin position="648"/>
        <end position="704"/>
    </location>
</feature>
<feature type="region of interest" description="Disordered" evidence="2">
    <location>
        <begin position="600"/>
        <end position="625"/>
    </location>
</feature>
<protein>
    <submittedName>
        <fullName evidence="5">Protein CASC1</fullName>
    </submittedName>
</protein>
<feature type="region of interest" description="Disordered" evidence="2">
    <location>
        <begin position="560"/>
        <end position="587"/>
    </location>
</feature>
<feature type="domain" description="IC97/Casc1 N-terminal" evidence="4">
    <location>
        <begin position="49"/>
        <end position="230"/>
    </location>
</feature>
<organism evidence="5 6">
    <name type="scientific">Symbiodinium microadriaticum</name>
    <name type="common">Dinoflagellate</name>
    <name type="synonym">Zooxanthella microadriatica</name>
    <dbReference type="NCBI Taxonomy" id="2951"/>
    <lineage>
        <taxon>Eukaryota</taxon>
        <taxon>Sar</taxon>
        <taxon>Alveolata</taxon>
        <taxon>Dinophyceae</taxon>
        <taxon>Suessiales</taxon>
        <taxon>Symbiodiniaceae</taxon>
        <taxon>Symbiodinium</taxon>
    </lineage>
</organism>
<proteinExistence type="inferred from homology"/>
<evidence type="ECO:0000259" key="3">
    <source>
        <dbReference type="Pfam" id="PF12366"/>
    </source>
</evidence>
<evidence type="ECO:0000256" key="2">
    <source>
        <dbReference type="SAM" id="MobiDB-lite"/>
    </source>
</evidence>
<evidence type="ECO:0000313" key="5">
    <source>
        <dbReference type="EMBL" id="OLP98163.1"/>
    </source>
</evidence>
<dbReference type="GO" id="GO:0005930">
    <property type="term" value="C:axoneme"/>
    <property type="evidence" value="ECO:0007669"/>
    <property type="project" value="TreeGrafter"/>
</dbReference>
<accession>A0A1Q9DSL4</accession>
<dbReference type="EMBL" id="LSRX01000406">
    <property type="protein sequence ID" value="OLP98163.1"/>
    <property type="molecule type" value="Genomic_DNA"/>
</dbReference>
<name>A0A1Q9DSL4_SYMMI</name>
<keyword evidence="6" id="KW-1185">Reference proteome</keyword>
<dbReference type="Proteomes" id="UP000186817">
    <property type="component" value="Unassembled WGS sequence"/>
</dbReference>
<dbReference type="AlphaFoldDB" id="A0A1Q9DSL4"/>
<gene>
    <name evidence="5" type="primary">Casc1</name>
    <name evidence="5" type="ORF">AK812_SmicGene19431</name>
</gene>